<dbReference type="Gene3D" id="1.10.10.60">
    <property type="entry name" value="Homeodomain-like"/>
    <property type="match status" value="1"/>
</dbReference>
<name>A0A542DG75_AMYCI</name>
<dbReference type="PANTHER" id="PTHR30055:SF235">
    <property type="entry name" value="TRANSCRIPTIONAL REGULATORY PROTEIN"/>
    <property type="match status" value="1"/>
</dbReference>
<dbReference type="PANTHER" id="PTHR30055">
    <property type="entry name" value="HTH-TYPE TRANSCRIPTIONAL REGULATOR RUTR"/>
    <property type="match status" value="1"/>
</dbReference>
<dbReference type="InterPro" id="IPR009057">
    <property type="entry name" value="Homeodomain-like_sf"/>
</dbReference>
<feature type="region of interest" description="Disordered" evidence="3">
    <location>
        <begin position="1"/>
        <end position="21"/>
    </location>
</feature>
<dbReference type="EMBL" id="VFML01000001">
    <property type="protein sequence ID" value="TQJ02088.1"/>
    <property type="molecule type" value="Genomic_DNA"/>
</dbReference>
<dbReference type="SUPFAM" id="SSF48498">
    <property type="entry name" value="Tetracyclin repressor-like, C-terminal domain"/>
    <property type="match status" value="1"/>
</dbReference>
<dbReference type="GO" id="GO:0000976">
    <property type="term" value="F:transcription cis-regulatory region binding"/>
    <property type="evidence" value="ECO:0007669"/>
    <property type="project" value="TreeGrafter"/>
</dbReference>
<protein>
    <submittedName>
        <fullName evidence="5">TetR family transcriptional regulator</fullName>
    </submittedName>
</protein>
<dbReference type="InterPro" id="IPR041678">
    <property type="entry name" value="TetR_C_16"/>
</dbReference>
<accession>A0A542DG75</accession>
<dbReference type="Pfam" id="PF17920">
    <property type="entry name" value="TetR_C_16"/>
    <property type="match status" value="1"/>
</dbReference>
<dbReference type="AlphaFoldDB" id="A0A542DG75"/>
<dbReference type="PROSITE" id="PS50977">
    <property type="entry name" value="HTH_TETR_2"/>
    <property type="match status" value="1"/>
</dbReference>
<evidence type="ECO:0000256" key="2">
    <source>
        <dbReference type="PROSITE-ProRule" id="PRU00335"/>
    </source>
</evidence>
<feature type="domain" description="HTH tetR-type" evidence="4">
    <location>
        <begin position="20"/>
        <end position="80"/>
    </location>
</feature>
<dbReference type="RefSeq" id="WP_141996863.1">
    <property type="nucleotide sequence ID" value="NZ_VFML01000001.1"/>
</dbReference>
<dbReference type="InterPro" id="IPR050109">
    <property type="entry name" value="HTH-type_TetR-like_transc_reg"/>
</dbReference>
<keyword evidence="1 2" id="KW-0238">DNA-binding</keyword>
<dbReference type="GO" id="GO:0003700">
    <property type="term" value="F:DNA-binding transcription factor activity"/>
    <property type="evidence" value="ECO:0007669"/>
    <property type="project" value="TreeGrafter"/>
</dbReference>
<dbReference type="PRINTS" id="PR00455">
    <property type="entry name" value="HTHTETR"/>
</dbReference>
<gene>
    <name evidence="5" type="ORF">FB471_1805</name>
</gene>
<sequence>MSSASETTPTKRRGRRPAGQDTRAALLEAARAVFAETGYEGATVRGIATRAGVDAAMVNHWFGSKEGLFAQAVLELPFNPAELLDTLLSGPVEELSERIVRTFLTRWDESGGGMFAALVRSVAGHEQVAQVLREFFLNHLFTRLADKVGGEDAQFRATLCASQVIGMGMIRYVARFEPLASTDVETMVTAVAPTLQRYLTGPID</sequence>
<dbReference type="SUPFAM" id="SSF46689">
    <property type="entry name" value="Homeodomain-like"/>
    <property type="match status" value="1"/>
</dbReference>
<dbReference type="Pfam" id="PF00440">
    <property type="entry name" value="TetR_N"/>
    <property type="match status" value="1"/>
</dbReference>
<evidence type="ECO:0000313" key="5">
    <source>
        <dbReference type="EMBL" id="TQJ02088.1"/>
    </source>
</evidence>
<dbReference type="OrthoDB" id="3210235at2"/>
<evidence type="ECO:0000256" key="1">
    <source>
        <dbReference type="ARBA" id="ARBA00023125"/>
    </source>
</evidence>
<dbReference type="Proteomes" id="UP000320876">
    <property type="component" value="Unassembled WGS sequence"/>
</dbReference>
<reference evidence="5 6" key="1">
    <citation type="submission" date="2019-06" db="EMBL/GenBank/DDBJ databases">
        <title>Sequencing the genomes of 1000 actinobacteria strains.</title>
        <authorList>
            <person name="Klenk H.-P."/>
        </authorList>
    </citation>
    <scope>NUCLEOTIDE SEQUENCE [LARGE SCALE GENOMIC DNA]</scope>
    <source>
        <strain evidence="5 6">DSM 45679</strain>
    </source>
</reference>
<proteinExistence type="predicted"/>
<organism evidence="5 6">
    <name type="scientific">Amycolatopsis cihanbeyliensis</name>
    <dbReference type="NCBI Taxonomy" id="1128664"/>
    <lineage>
        <taxon>Bacteria</taxon>
        <taxon>Bacillati</taxon>
        <taxon>Actinomycetota</taxon>
        <taxon>Actinomycetes</taxon>
        <taxon>Pseudonocardiales</taxon>
        <taxon>Pseudonocardiaceae</taxon>
        <taxon>Amycolatopsis</taxon>
    </lineage>
</organism>
<feature type="DNA-binding region" description="H-T-H motif" evidence="2">
    <location>
        <begin position="43"/>
        <end position="62"/>
    </location>
</feature>
<comment type="caution">
    <text evidence="5">The sequence shown here is derived from an EMBL/GenBank/DDBJ whole genome shotgun (WGS) entry which is preliminary data.</text>
</comment>
<dbReference type="InterPro" id="IPR001647">
    <property type="entry name" value="HTH_TetR"/>
</dbReference>
<evidence type="ECO:0000256" key="3">
    <source>
        <dbReference type="SAM" id="MobiDB-lite"/>
    </source>
</evidence>
<dbReference type="Gene3D" id="1.10.357.10">
    <property type="entry name" value="Tetracycline Repressor, domain 2"/>
    <property type="match status" value="1"/>
</dbReference>
<keyword evidence="6" id="KW-1185">Reference proteome</keyword>
<dbReference type="InterPro" id="IPR036271">
    <property type="entry name" value="Tet_transcr_reg_TetR-rel_C_sf"/>
</dbReference>
<evidence type="ECO:0000313" key="6">
    <source>
        <dbReference type="Proteomes" id="UP000320876"/>
    </source>
</evidence>
<evidence type="ECO:0000259" key="4">
    <source>
        <dbReference type="PROSITE" id="PS50977"/>
    </source>
</evidence>